<dbReference type="Pfam" id="PF03176">
    <property type="entry name" value="MMPL"/>
    <property type="match status" value="1"/>
</dbReference>
<feature type="transmembrane region" description="Helical" evidence="8">
    <location>
        <begin position="12"/>
        <end position="29"/>
    </location>
</feature>
<feature type="coiled-coil region" evidence="7">
    <location>
        <begin position="70"/>
        <end position="97"/>
    </location>
</feature>
<dbReference type="AlphaFoldDB" id="A0A381NG29"/>
<feature type="transmembrane region" description="Helical" evidence="8">
    <location>
        <begin position="573"/>
        <end position="593"/>
    </location>
</feature>
<evidence type="ECO:0000256" key="4">
    <source>
        <dbReference type="ARBA" id="ARBA00022692"/>
    </source>
</evidence>
<keyword evidence="7" id="KW-0175">Coiled coil</keyword>
<dbReference type="PANTHER" id="PTHR33406:SF6">
    <property type="entry name" value="MEMBRANE PROTEIN YDGH-RELATED"/>
    <property type="match status" value="1"/>
</dbReference>
<dbReference type="InterPro" id="IPR050545">
    <property type="entry name" value="Mycobact_MmpL"/>
</dbReference>
<feature type="non-terminal residue" evidence="10">
    <location>
        <position position="1"/>
    </location>
</feature>
<evidence type="ECO:0000256" key="2">
    <source>
        <dbReference type="ARBA" id="ARBA00010157"/>
    </source>
</evidence>
<gene>
    <name evidence="10" type="ORF">METZ01_LOCUS6410</name>
</gene>
<feature type="transmembrane region" description="Helical" evidence="8">
    <location>
        <begin position="667"/>
        <end position="686"/>
    </location>
</feature>
<dbReference type="PANTHER" id="PTHR33406">
    <property type="entry name" value="MEMBRANE PROTEIN MJ1562-RELATED"/>
    <property type="match status" value="1"/>
</dbReference>
<name>A0A381NG29_9ZZZZ</name>
<dbReference type="SUPFAM" id="SSF82866">
    <property type="entry name" value="Multidrug efflux transporter AcrB transmembrane domain"/>
    <property type="match status" value="2"/>
</dbReference>
<evidence type="ECO:0000256" key="5">
    <source>
        <dbReference type="ARBA" id="ARBA00022989"/>
    </source>
</evidence>
<evidence type="ECO:0000256" key="7">
    <source>
        <dbReference type="SAM" id="Coils"/>
    </source>
</evidence>
<keyword evidence="3" id="KW-1003">Cell membrane</keyword>
<evidence type="ECO:0000256" key="6">
    <source>
        <dbReference type="ARBA" id="ARBA00023136"/>
    </source>
</evidence>
<keyword evidence="4 8" id="KW-0812">Transmembrane</keyword>
<proteinExistence type="inferred from homology"/>
<evidence type="ECO:0000256" key="1">
    <source>
        <dbReference type="ARBA" id="ARBA00004651"/>
    </source>
</evidence>
<dbReference type="EMBL" id="UINC01000335">
    <property type="protein sequence ID" value="SUZ53556.1"/>
    <property type="molecule type" value="Genomic_DNA"/>
</dbReference>
<dbReference type="Gene3D" id="1.20.1640.10">
    <property type="entry name" value="Multidrug efflux transporter AcrB transmembrane domain"/>
    <property type="match status" value="2"/>
</dbReference>
<evidence type="ECO:0000256" key="3">
    <source>
        <dbReference type="ARBA" id="ARBA00022475"/>
    </source>
</evidence>
<keyword evidence="5 8" id="KW-1133">Transmembrane helix</keyword>
<protein>
    <recommendedName>
        <fullName evidence="9">Membrane transport protein MMPL domain-containing protein</fullName>
    </recommendedName>
</protein>
<sequence>VSPRLWTHRASPWITLLVAAVGLGVVWLLRTSLSPRVEGDFFFSESDPQLQTSQRINETYPSSPQIILRVASEQGAEDSYEDRIEALTDELLEIEGVVGGYSITTDNPEGSPLFSRILLTPDAAATNIVLSADETDPEVLIPRIEAVIAEHQAPELGIVMSGVPVIVELIRRNLLRDLIIFSLAAVLVFGLLIAIVYRDIAIVVGTLATCSISVSLTLVLTQAIGLSIGLLTANLVTIVFVLTLSHVVFMTANWLRAAEEQVDRPLAVQSAIRDTLEASFWSMTTTLLGFASLLIASAQPLRELGIAGVIGTLTAMATTYSAYPAFLGRWAKVPTSRKVMDLPRIAAPARTRTLAVAAGVTVLLLGAGLFRVDTDPGLLTYFAEGDPLRDGLEQIDADGGSSTLNIVIRDTEGARLDSNPVFEKMQVLQASLEEDAAVGVVLSPTVLLEHARTLPFAGFLSLELLLNMASTPQLGSVGLGYVTAARDEGHYFLRMRETVDEPSRREIMERLRVDVVDAGLEPVLIGGLYDLQAQLGELIRSSLKIGIGGLMALFLVVGFIVSRSAMTTSRMWICLAAVPVVVLGVFGHFGIAVDIITSPAANIALAMGVDSMIHLVVRVRTLDALGEPLPWGRALDQIRPPVLRASMIICAGFGIFVLSTFPPTSRFGLAVILGTLTAATMTLIVLPRISATAGRSGAKT</sequence>
<comment type="subcellular location">
    <subcellularLocation>
        <location evidence="1">Cell membrane</location>
        <topology evidence="1">Multi-pass membrane protein</topology>
    </subcellularLocation>
</comment>
<feature type="domain" description="Membrane transport protein MMPL" evidence="9">
    <location>
        <begin position="53"/>
        <end position="338"/>
    </location>
</feature>
<organism evidence="10">
    <name type="scientific">marine metagenome</name>
    <dbReference type="NCBI Taxonomy" id="408172"/>
    <lineage>
        <taxon>unclassified sequences</taxon>
        <taxon>metagenomes</taxon>
        <taxon>ecological metagenomes</taxon>
    </lineage>
</organism>
<feature type="transmembrane region" description="Helical" evidence="8">
    <location>
        <begin position="202"/>
        <end position="221"/>
    </location>
</feature>
<accession>A0A381NG29</accession>
<feature type="transmembrane region" description="Helical" evidence="8">
    <location>
        <begin position="304"/>
        <end position="323"/>
    </location>
</feature>
<evidence type="ECO:0000313" key="10">
    <source>
        <dbReference type="EMBL" id="SUZ53556.1"/>
    </source>
</evidence>
<dbReference type="InterPro" id="IPR004869">
    <property type="entry name" value="MMPL_dom"/>
</dbReference>
<feature type="transmembrane region" description="Helical" evidence="8">
    <location>
        <begin position="353"/>
        <end position="372"/>
    </location>
</feature>
<evidence type="ECO:0000259" key="9">
    <source>
        <dbReference type="Pfam" id="PF03176"/>
    </source>
</evidence>
<comment type="similarity">
    <text evidence="2">Belongs to the resistance-nodulation-cell division (RND) (TC 2.A.6) family. MmpL subfamily.</text>
</comment>
<feature type="transmembrane region" description="Helical" evidence="8">
    <location>
        <begin position="642"/>
        <end position="661"/>
    </location>
</feature>
<dbReference type="GO" id="GO:0005886">
    <property type="term" value="C:plasma membrane"/>
    <property type="evidence" value="ECO:0007669"/>
    <property type="project" value="UniProtKB-SubCell"/>
</dbReference>
<feature type="transmembrane region" description="Helical" evidence="8">
    <location>
        <begin position="228"/>
        <end position="249"/>
    </location>
</feature>
<feature type="transmembrane region" description="Helical" evidence="8">
    <location>
        <begin position="178"/>
        <end position="196"/>
    </location>
</feature>
<keyword evidence="6 8" id="KW-0472">Membrane</keyword>
<feature type="transmembrane region" description="Helical" evidence="8">
    <location>
        <begin position="599"/>
        <end position="621"/>
    </location>
</feature>
<reference evidence="10" key="1">
    <citation type="submission" date="2018-05" db="EMBL/GenBank/DDBJ databases">
        <authorList>
            <person name="Lanie J.A."/>
            <person name="Ng W.-L."/>
            <person name="Kazmierczak K.M."/>
            <person name="Andrzejewski T.M."/>
            <person name="Davidsen T.M."/>
            <person name="Wayne K.J."/>
            <person name="Tettelin H."/>
            <person name="Glass J.I."/>
            <person name="Rusch D."/>
            <person name="Podicherti R."/>
            <person name="Tsui H.-C.T."/>
            <person name="Winkler M.E."/>
        </authorList>
    </citation>
    <scope>NUCLEOTIDE SEQUENCE</scope>
</reference>
<evidence type="ECO:0000256" key="8">
    <source>
        <dbReference type="SAM" id="Phobius"/>
    </source>
</evidence>
<feature type="transmembrane region" description="Helical" evidence="8">
    <location>
        <begin position="541"/>
        <end position="561"/>
    </location>
</feature>